<evidence type="ECO:0000313" key="9">
    <source>
        <dbReference type="Proteomes" id="UP000274756"/>
    </source>
</evidence>
<protein>
    <submittedName>
        <fullName evidence="10">MBOAT family protein</fullName>
    </submittedName>
</protein>
<sequence length="470" mass="56312">SNLGLPLIAKEFPKINRKSEFENFQDDTNWEWNRWSHFAIAYLPHMIAHTILFNLANKYLSQIIVPYIVIIYSLIISSIFFTPWLVCLSLLQGTFVFFIANLVRKRSAVWLSAIPSLYYVLHYTTALASDPFLVLIFVSYTILSYISYNLEAIDGKIREEDNNSWKRYIRMMFYTFYLPYMISLVMTYPEFERRIRERNSKPRQWNKIILFIIRIIFWWLFIEFILHFFYFEAILYDINYAANLPKNEFVSLGMAIGTFFHMKYVVIFGFPSIFAHLDNMQPFDGPICIARVTLYSKMWRYFDRGLYSFFKTYIFVPICAPSFSIGRRIIGVLISFAFVLLWHGCYYHNVVWIILNILGLFVEYTGKAIYMIDSVRKWREENLSDIAFRRILAWLQIIPFIFGIYSNFYFLGGSQVGYLFVQRIWNEETLTLRYPLFILLTLGYFYTQLTIEIDRRIEIRQENKEIKMKN</sequence>
<dbReference type="GO" id="GO:0016409">
    <property type="term" value="F:palmitoyltransferase activity"/>
    <property type="evidence" value="ECO:0007669"/>
    <property type="project" value="TreeGrafter"/>
</dbReference>
<feature type="transmembrane region" description="Helical" evidence="6">
    <location>
        <begin position="391"/>
        <end position="412"/>
    </location>
</feature>
<feature type="transmembrane region" description="Helical" evidence="6">
    <location>
        <begin position="432"/>
        <end position="451"/>
    </location>
</feature>
<organism evidence="8 10">
    <name type="scientific">Dracunculus medinensis</name>
    <name type="common">Guinea worm</name>
    <dbReference type="NCBI Taxonomy" id="318479"/>
    <lineage>
        <taxon>Eukaryota</taxon>
        <taxon>Metazoa</taxon>
        <taxon>Ecdysozoa</taxon>
        <taxon>Nematoda</taxon>
        <taxon>Chromadorea</taxon>
        <taxon>Rhabditida</taxon>
        <taxon>Spirurina</taxon>
        <taxon>Dracunculoidea</taxon>
        <taxon>Dracunculidae</taxon>
        <taxon>Dracunculus</taxon>
    </lineage>
</organism>
<dbReference type="STRING" id="318479.A0A0N4UBN2"/>
<feature type="transmembrane region" description="Helical" evidence="6">
    <location>
        <begin position="168"/>
        <end position="188"/>
    </location>
</feature>
<evidence type="ECO:0000256" key="2">
    <source>
        <dbReference type="ARBA" id="ARBA00022692"/>
    </source>
</evidence>
<proteinExistence type="inferred from homology"/>
<keyword evidence="3 6" id="KW-1133">Transmembrane helix</keyword>
<keyword evidence="4 6" id="KW-0472">Membrane</keyword>
<dbReference type="WBParaSite" id="DME_0000462201-mRNA-1">
    <property type="protein sequence ID" value="DME_0000462201-mRNA-1"/>
    <property type="gene ID" value="DME_0000462201"/>
</dbReference>
<feature type="transmembrane region" description="Helical" evidence="6">
    <location>
        <begin position="35"/>
        <end position="56"/>
    </location>
</feature>
<feature type="transmembrane region" description="Helical" evidence="6">
    <location>
        <begin position="68"/>
        <end position="101"/>
    </location>
</feature>
<evidence type="ECO:0000313" key="7">
    <source>
        <dbReference type="EMBL" id="VDN58532.1"/>
    </source>
</evidence>
<dbReference type="InterPro" id="IPR051085">
    <property type="entry name" value="MB_O-acyltransferase"/>
</dbReference>
<comment type="subcellular location">
    <subcellularLocation>
        <location evidence="1">Membrane</location>
        <topology evidence="1">Multi-pass membrane protein</topology>
    </subcellularLocation>
</comment>
<feature type="transmembrane region" description="Helical" evidence="6">
    <location>
        <begin position="325"/>
        <end position="344"/>
    </location>
</feature>
<evidence type="ECO:0000313" key="10">
    <source>
        <dbReference type="WBParaSite" id="DME_0000462201-mRNA-1"/>
    </source>
</evidence>
<dbReference type="AlphaFoldDB" id="A0A0N4UBN2"/>
<dbReference type="OrthoDB" id="420606at2759"/>
<gene>
    <name evidence="7" type="ORF">DME_LOCUS8505</name>
</gene>
<dbReference type="GO" id="GO:0005783">
    <property type="term" value="C:endoplasmic reticulum"/>
    <property type="evidence" value="ECO:0007669"/>
    <property type="project" value="TreeGrafter"/>
</dbReference>
<dbReference type="Proteomes" id="UP000038040">
    <property type="component" value="Unplaced"/>
</dbReference>
<dbReference type="Pfam" id="PF03062">
    <property type="entry name" value="MBOAT"/>
    <property type="match status" value="1"/>
</dbReference>
<dbReference type="InterPro" id="IPR004299">
    <property type="entry name" value="MBOAT_fam"/>
</dbReference>
<name>A0A0N4UBN2_DRAME</name>
<keyword evidence="2 6" id="KW-0812">Transmembrane</keyword>
<evidence type="ECO:0000256" key="4">
    <source>
        <dbReference type="ARBA" id="ARBA00023136"/>
    </source>
</evidence>
<evidence type="ECO:0000313" key="8">
    <source>
        <dbReference type="Proteomes" id="UP000038040"/>
    </source>
</evidence>
<evidence type="ECO:0000256" key="1">
    <source>
        <dbReference type="ARBA" id="ARBA00004141"/>
    </source>
</evidence>
<evidence type="ECO:0000256" key="3">
    <source>
        <dbReference type="ARBA" id="ARBA00022989"/>
    </source>
</evidence>
<dbReference type="PANTHER" id="PTHR13285:SF22">
    <property type="entry name" value="PROTEIN-CYSTEINE N-PALMITOYLTRANSFERASE HHAT"/>
    <property type="match status" value="1"/>
</dbReference>
<feature type="transmembrane region" description="Helical" evidence="6">
    <location>
        <begin position="208"/>
        <end position="229"/>
    </location>
</feature>
<evidence type="ECO:0000256" key="6">
    <source>
        <dbReference type="SAM" id="Phobius"/>
    </source>
</evidence>
<reference evidence="7 9" key="2">
    <citation type="submission" date="2018-11" db="EMBL/GenBank/DDBJ databases">
        <authorList>
            <consortium name="Pathogen Informatics"/>
        </authorList>
    </citation>
    <scope>NUCLEOTIDE SEQUENCE [LARGE SCALE GENOMIC DNA]</scope>
</reference>
<dbReference type="GO" id="GO:0016020">
    <property type="term" value="C:membrane"/>
    <property type="evidence" value="ECO:0007669"/>
    <property type="project" value="UniProtKB-SubCell"/>
</dbReference>
<evidence type="ECO:0000256" key="5">
    <source>
        <dbReference type="ARBA" id="ARBA00038268"/>
    </source>
</evidence>
<comment type="similarity">
    <text evidence="5">Belongs to the membrane-bound acyltransferase family. HHAT subfamily.</text>
</comment>
<dbReference type="Proteomes" id="UP000274756">
    <property type="component" value="Unassembled WGS sequence"/>
</dbReference>
<keyword evidence="9" id="KW-1185">Reference proteome</keyword>
<dbReference type="EMBL" id="UYYG01001169">
    <property type="protein sequence ID" value="VDN58532.1"/>
    <property type="molecule type" value="Genomic_DNA"/>
</dbReference>
<feature type="transmembrane region" description="Helical" evidence="6">
    <location>
        <begin position="350"/>
        <end position="370"/>
    </location>
</feature>
<feature type="transmembrane region" description="Helical" evidence="6">
    <location>
        <begin position="132"/>
        <end position="148"/>
    </location>
</feature>
<dbReference type="PANTHER" id="PTHR13285">
    <property type="entry name" value="ACYLTRANSFERASE"/>
    <property type="match status" value="1"/>
</dbReference>
<reference evidence="10" key="1">
    <citation type="submission" date="2017-02" db="UniProtKB">
        <authorList>
            <consortium name="WormBaseParasite"/>
        </authorList>
    </citation>
    <scope>IDENTIFICATION</scope>
</reference>
<accession>A0A0N4UBN2</accession>
<feature type="transmembrane region" description="Helical" evidence="6">
    <location>
        <begin position="249"/>
        <end position="270"/>
    </location>
</feature>